<dbReference type="OrthoDB" id="1092608at2"/>
<dbReference type="KEGG" id="cmah:C1I91_26015"/>
<dbReference type="EMBL" id="CP025746">
    <property type="protein sequence ID" value="QAA34817.1"/>
    <property type="molecule type" value="Genomic_DNA"/>
</dbReference>
<dbReference type="RefSeq" id="WP_128215528.1">
    <property type="nucleotide sequence ID" value="NZ_CP025746.1"/>
</dbReference>
<keyword evidence="1" id="KW-0378">Hydrolase</keyword>
<evidence type="ECO:0000313" key="1">
    <source>
        <dbReference type="EMBL" id="QAA34817.1"/>
    </source>
</evidence>
<gene>
    <name evidence="1" type="ORF">C1I91_26015</name>
</gene>
<proteinExistence type="predicted"/>
<organism evidence="1 2">
    <name type="scientific">Clostridium manihotivorum</name>
    <dbReference type="NCBI Taxonomy" id="2320868"/>
    <lineage>
        <taxon>Bacteria</taxon>
        <taxon>Bacillati</taxon>
        <taxon>Bacillota</taxon>
        <taxon>Clostridia</taxon>
        <taxon>Eubacteriales</taxon>
        <taxon>Clostridiaceae</taxon>
        <taxon>Clostridium</taxon>
    </lineage>
</organism>
<reference evidence="1 2" key="1">
    <citation type="submission" date="2018-01" db="EMBL/GenBank/DDBJ databases">
        <title>Genome Sequencing and Assembly of Anaerobacter polyendosporus strain CT4.</title>
        <authorList>
            <person name="Tachaapaikoon C."/>
            <person name="Sutheeworapong S."/>
            <person name="Jenjaroenpun P."/>
            <person name="Wongsurawat T."/>
            <person name="Nookeaw I."/>
            <person name="Cheawchanlertfa P."/>
            <person name="Kosugi A."/>
            <person name="Cheevadhanarak S."/>
            <person name="Ratanakhanokchai K."/>
        </authorList>
    </citation>
    <scope>NUCLEOTIDE SEQUENCE [LARGE SCALE GENOMIC DNA]</scope>
    <source>
        <strain evidence="1 2">CT4</strain>
    </source>
</reference>
<evidence type="ECO:0000313" key="2">
    <source>
        <dbReference type="Proteomes" id="UP000286268"/>
    </source>
</evidence>
<protein>
    <submittedName>
        <fullName evidence="1">Hydrolase</fullName>
    </submittedName>
</protein>
<keyword evidence="2" id="KW-1185">Reference proteome</keyword>
<dbReference type="GO" id="GO:0016787">
    <property type="term" value="F:hydrolase activity"/>
    <property type="evidence" value="ECO:0007669"/>
    <property type="project" value="UniProtKB-KW"/>
</dbReference>
<sequence length="229" mass="24554">MTVGNNKELKYVPEIKGSLRNHLIEMPAVIRDASGIKIFGKRIKSLVFTTDVAIIKNTNADAIIAVYPFTPQPIITQALMLAADVPVFCGVGGGITQGMRVINLALDAEFKGAMGVVVNAPTSNEIVNKLRNTVDIPIIVTVVSENDDFEGRIEAGANILNVSGGKNTAAIVRNVRKKFPEFPIIATGGPTNESIKETILAGANAITYTPPSSGEIFSELMVKYRNDKE</sequence>
<dbReference type="AlphaFoldDB" id="A0A3R5U8K3"/>
<dbReference type="InterPro" id="IPR013785">
    <property type="entry name" value="Aldolase_TIM"/>
</dbReference>
<dbReference type="Proteomes" id="UP000286268">
    <property type="component" value="Chromosome"/>
</dbReference>
<name>A0A3R5U8K3_9CLOT</name>
<dbReference type="SUPFAM" id="SSF51412">
    <property type="entry name" value="Inosine monophosphate dehydrogenase (IMPDH)"/>
    <property type="match status" value="1"/>
</dbReference>
<accession>A0A3R5U8K3</accession>
<dbReference type="Gene3D" id="3.20.20.70">
    <property type="entry name" value="Aldolase class I"/>
    <property type="match status" value="1"/>
</dbReference>